<keyword evidence="5" id="KW-0732">Signal</keyword>
<dbReference type="PROSITE" id="PS51352">
    <property type="entry name" value="THIOREDOXIN_2"/>
    <property type="match status" value="1"/>
</dbReference>
<dbReference type="InterPro" id="IPR036249">
    <property type="entry name" value="Thioredoxin-like_sf"/>
</dbReference>
<feature type="domain" description="Thioredoxin" evidence="6">
    <location>
        <begin position="10"/>
        <end position="150"/>
    </location>
</feature>
<dbReference type="AlphaFoldDB" id="A0A7D5HQV5"/>
<dbReference type="GO" id="GO:0030313">
    <property type="term" value="C:cell envelope"/>
    <property type="evidence" value="ECO:0007669"/>
    <property type="project" value="UniProtKB-SubCell"/>
</dbReference>
<sequence>MAWRVVVCLVLVVLAGCGADYGMDQNGKVVKAGQLDDQWLVVNYWADWCGPCRSEVPQLNALAEQLKGKGVAVVGVNFDGLHGDDLKKAAQELGIGFTVLADDPAPRFNLPQSEALPITYIIDAKGKVREQLVGEQTAAGISEKLAKLKSS</sequence>
<keyword evidence="4" id="KW-0676">Redox-active center</keyword>
<dbReference type="SUPFAM" id="SSF52833">
    <property type="entry name" value="Thioredoxin-like"/>
    <property type="match status" value="1"/>
</dbReference>
<evidence type="ECO:0000256" key="4">
    <source>
        <dbReference type="ARBA" id="ARBA00023284"/>
    </source>
</evidence>
<dbReference type="Proteomes" id="UP000509568">
    <property type="component" value="Chromosome"/>
</dbReference>
<dbReference type="Gene3D" id="3.40.30.10">
    <property type="entry name" value="Glutaredoxin"/>
    <property type="match status" value="1"/>
</dbReference>
<dbReference type="PANTHER" id="PTHR42852">
    <property type="entry name" value="THIOL:DISULFIDE INTERCHANGE PROTEIN DSBE"/>
    <property type="match status" value="1"/>
</dbReference>
<keyword evidence="2" id="KW-0201">Cytochrome c-type biogenesis</keyword>
<keyword evidence="3" id="KW-1015">Disulfide bond</keyword>
<feature type="chain" id="PRO_5028975056" evidence="5">
    <location>
        <begin position="20"/>
        <end position="151"/>
    </location>
</feature>
<accession>A0A7D5HQV5</accession>
<dbReference type="CDD" id="cd02966">
    <property type="entry name" value="TlpA_like_family"/>
    <property type="match status" value="1"/>
</dbReference>
<proteinExistence type="predicted"/>
<dbReference type="GO" id="GO:0017004">
    <property type="term" value="P:cytochrome complex assembly"/>
    <property type="evidence" value="ECO:0007669"/>
    <property type="project" value="UniProtKB-KW"/>
</dbReference>
<evidence type="ECO:0000256" key="3">
    <source>
        <dbReference type="ARBA" id="ARBA00023157"/>
    </source>
</evidence>
<dbReference type="PROSITE" id="PS00194">
    <property type="entry name" value="THIOREDOXIN_1"/>
    <property type="match status" value="1"/>
</dbReference>
<gene>
    <name evidence="7" type="ORF">HWQ56_22570</name>
</gene>
<name>A0A7D5HQV5_9PSED</name>
<dbReference type="PROSITE" id="PS51257">
    <property type="entry name" value="PROKAR_LIPOPROTEIN"/>
    <property type="match status" value="1"/>
</dbReference>
<dbReference type="InterPro" id="IPR000866">
    <property type="entry name" value="AhpC/TSA"/>
</dbReference>
<evidence type="ECO:0000256" key="5">
    <source>
        <dbReference type="SAM" id="SignalP"/>
    </source>
</evidence>
<dbReference type="Pfam" id="PF00578">
    <property type="entry name" value="AhpC-TSA"/>
    <property type="match status" value="1"/>
</dbReference>
<keyword evidence="8" id="KW-1185">Reference proteome</keyword>
<organism evidence="7 8">
    <name type="scientific">Pseudomonas eucalypticola</name>
    <dbReference type="NCBI Taxonomy" id="2599595"/>
    <lineage>
        <taxon>Bacteria</taxon>
        <taxon>Pseudomonadati</taxon>
        <taxon>Pseudomonadota</taxon>
        <taxon>Gammaproteobacteria</taxon>
        <taxon>Pseudomonadales</taxon>
        <taxon>Pseudomonadaceae</taxon>
        <taxon>Pseudomonas</taxon>
    </lineage>
</organism>
<dbReference type="GO" id="GO:0015036">
    <property type="term" value="F:disulfide oxidoreductase activity"/>
    <property type="evidence" value="ECO:0007669"/>
    <property type="project" value="UniProtKB-ARBA"/>
</dbReference>
<comment type="subcellular location">
    <subcellularLocation>
        <location evidence="1">Cell envelope</location>
    </subcellularLocation>
</comment>
<dbReference type="RefSeq" id="WP_176571819.1">
    <property type="nucleotide sequence ID" value="NZ_CP056030.1"/>
</dbReference>
<dbReference type="InterPro" id="IPR017937">
    <property type="entry name" value="Thioredoxin_CS"/>
</dbReference>
<feature type="signal peptide" evidence="5">
    <location>
        <begin position="1"/>
        <end position="19"/>
    </location>
</feature>
<dbReference type="GO" id="GO:0016209">
    <property type="term" value="F:antioxidant activity"/>
    <property type="evidence" value="ECO:0007669"/>
    <property type="project" value="InterPro"/>
</dbReference>
<dbReference type="EMBL" id="CP056030">
    <property type="protein sequence ID" value="QKZ06408.1"/>
    <property type="molecule type" value="Genomic_DNA"/>
</dbReference>
<evidence type="ECO:0000313" key="7">
    <source>
        <dbReference type="EMBL" id="QKZ06408.1"/>
    </source>
</evidence>
<evidence type="ECO:0000256" key="2">
    <source>
        <dbReference type="ARBA" id="ARBA00022748"/>
    </source>
</evidence>
<reference evidence="7 8" key="1">
    <citation type="submission" date="2020-06" db="EMBL/GenBank/DDBJ databases">
        <title>Pseudomonas eucalypticola sp. nov., an endophyte of Eucalyptus dunnii leaves with biocontrol ability of eucalyptus leaf blight.</title>
        <authorList>
            <person name="Liu Y."/>
            <person name="Song Z."/>
            <person name="Zeng H."/>
            <person name="Lu M."/>
            <person name="Wang X."/>
            <person name="Lian X."/>
            <person name="Zhang Q."/>
        </authorList>
    </citation>
    <scope>NUCLEOTIDE SEQUENCE [LARGE SCALE GENOMIC DNA]</scope>
    <source>
        <strain evidence="7 8">NP-1</strain>
    </source>
</reference>
<evidence type="ECO:0000313" key="8">
    <source>
        <dbReference type="Proteomes" id="UP000509568"/>
    </source>
</evidence>
<protein>
    <submittedName>
        <fullName evidence="7">TlpA family protein disulfide reductase</fullName>
    </submittedName>
</protein>
<evidence type="ECO:0000259" key="6">
    <source>
        <dbReference type="PROSITE" id="PS51352"/>
    </source>
</evidence>
<dbReference type="InterPro" id="IPR050553">
    <property type="entry name" value="Thioredoxin_ResA/DsbE_sf"/>
</dbReference>
<dbReference type="PANTHER" id="PTHR42852:SF6">
    <property type="entry name" value="THIOL:DISULFIDE INTERCHANGE PROTEIN DSBE"/>
    <property type="match status" value="1"/>
</dbReference>
<dbReference type="KEGG" id="pez:HWQ56_22570"/>
<evidence type="ECO:0000256" key="1">
    <source>
        <dbReference type="ARBA" id="ARBA00004196"/>
    </source>
</evidence>
<dbReference type="InterPro" id="IPR013766">
    <property type="entry name" value="Thioredoxin_domain"/>
</dbReference>